<feature type="region of interest" description="Disordered" evidence="8">
    <location>
        <begin position="369"/>
        <end position="403"/>
    </location>
</feature>
<dbReference type="InterPro" id="IPR004087">
    <property type="entry name" value="KH_dom"/>
</dbReference>
<dbReference type="CDD" id="cd09031">
    <property type="entry name" value="KH-I_NOVA_rpt3"/>
    <property type="match status" value="1"/>
</dbReference>
<dbReference type="RefSeq" id="XP_014667595.1">
    <property type="nucleotide sequence ID" value="XM_014812109.1"/>
</dbReference>
<feature type="region of interest" description="Disordered" evidence="8">
    <location>
        <begin position="241"/>
        <end position="267"/>
    </location>
</feature>
<name>A0ABM1E5X4_PRICU</name>
<feature type="domain" description="K Homology" evidence="9">
    <location>
        <begin position="48"/>
        <end position="121"/>
    </location>
</feature>
<evidence type="ECO:0000256" key="1">
    <source>
        <dbReference type="ARBA" id="ARBA00004123"/>
    </source>
</evidence>
<keyword evidence="5" id="KW-0508">mRNA splicing</keyword>
<dbReference type="PANTHER" id="PTHR10288">
    <property type="entry name" value="KH DOMAIN CONTAINING RNA BINDING PROTEIN"/>
    <property type="match status" value="1"/>
</dbReference>
<dbReference type="SUPFAM" id="SSF54791">
    <property type="entry name" value="Eukaryotic type KH-domain (KH-domain type I)"/>
    <property type="match status" value="3"/>
</dbReference>
<dbReference type="CDD" id="cd22436">
    <property type="entry name" value="KH-I_NOVA_rpt2"/>
    <property type="match status" value="1"/>
</dbReference>
<evidence type="ECO:0000256" key="4">
    <source>
        <dbReference type="ARBA" id="ARBA00022884"/>
    </source>
</evidence>
<dbReference type="Pfam" id="PF00013">
    <property type="entry name" value="KH_1"/>
    <property type="match status" value="3"/>
</dbReference>
<protein>
    <submittedName>
        <fullName evidence="11">RNA-binding protein Nova-1-like</fullName>
    </submittedName>
</protein>
<dbReference type="InterPro" id="IPR004088">
    <property type="entry name" value="KH_dom_type_1"/>
</dbReference>
<keyword evidence="2" id="KW-0507">mRNA processing</keyword>
<evidence type="ECO:0000256" key="8">
    <source>
        <dbReference type="SAM" id="MobiDB-lite"/>
    </source>
</evidence>
<feature type="domain" description="K Homology" evidence="9">
    <location>
        <begin position="445"/>
        <end position="518"/>
    </location>
</feature>
<reference evidence="11" key="1">
    <citation type="submission" date="2025-08" db="UniProtKB">
        <authorList>
            <consortium name="RefSeq"/>
        </authorList>
    </citation>
    <scope>IDENTIFICATION</scope>
</reference>
<evidence type="ECO:0000256" key="3">
    <source>
        <dbReference type="ARBA" id="ARBA00022737"/>
    </source>
</evidence>
<accession>A0ABM1E5X4</accession>
<organism evidence="10 11">
    <name type="scientific">Priapulus caudatus</name>
    <name type="common">Priapulid worm</name>
    <dbReference type="NCBI Taxonomy" id="37621"/>
    <lineage>
        <taxon>Eukaryota</taxon>
        <taxon>Metazoa</taxon>
        <taxon>Ecdysozoa</taxon>
        <taxon>Scalidophora</taxon>
        <taxon>Priapulida</taxon>
        <taxon>Priapulimorpha</taxon>
        <taxon>Priapulimorphida</taxon>
        <taxon>Priapulidae</taxon>
        <taxon>Priapulus</taxon>
    </lineage>
</organism>
<sequence length="534" mass="55233">MDMDEDDNILPVHTPVCNPEGQQDVLGIFDMGDVGLTTTHSQPSFDGGNFHLKVLVPAIAAGAIIGKGGETIAQLQRETGARVKMSKANDFYPGSSERVCLISGNAENILHTLDFVMLKILEKPDPTAKAAIDYDHKFAAQREKQVKVLVPNSTAGMIIGKAGANVKHIKEESGAYVQISQKAKDVTLPERCITVIGDLEQNRRACALILDKIVGDSQSSSCTNLSYADFSGPVANCNPTGSPFARSPSAGAPPSGGPTLNSGGGGGGGSALFENMQALLRKCGFSEQATAEITVAMNTLASYGLLSVGLGGLQALAPHAGPATHPALQGLVGLGAGLLQGKPPGGGAGAGGLGYTGAAAAAATAYGPVGSPGSSGQSAGGGMAQADRHHHHQQQQQQQQQQFDAALTEFQENVRMSPSSSPCYASNSFGLRAGSPLEITTDQEDVSTVALEVNENIVGAILGHGGRSLLEIQQRSGATIQISKKGVYAPGTLNRLVTITGSPAALQVAQLMIQQHISQEETRRQHQNTVPVGR</sequence>
<evidence type="ECO:0000259" key="9">
    <source>
        <dbReference type="SMART" id="SM00322"/>
    </source>
</evidence>
<comment type="subcellular location">
    <subcellularLocation>
        <location evidence="1">Nucleus</location>
    </subcellularLocation>
</comment>
<dbReference type="GeneID" id="106809135"/>
<dbReference type="Gene3D" id="3.30.1370.10">
    <property type="entry name" value="K Homology domain, type 1"/>
    <property type="match status" value="3"/>
</dbReference>
<dbReference type="InterPro" id="IPR047276">
    <property type="entry name" value="KH-I_NOVA_rpt2"/>
</dbReference>
<proteinExistence type="predicted"/>
<dbReference type="Proteomes" id="UP000695022">
    <property type="component" value="Unplaced"/>
</dbReference>
<evidence type="ECO:0000256" key="5">
    <source>
        <dbReference type="ARBA" id="ARBA00023187"/>
    </source>
</evidence>
<dbReference type="PROSITE" id="PS50084">
    <property type="entry name" value="KH_TYPE_1"/>
    <property type="match status" value="3"/>
</dbReference>
<dbReference type="InterPro" id="IPR047274">
    <property type="entry name" value="KH-I_NOVA_rpt3"/>
</dbReference>
<dbReference type="CDD" id="cd22435">
    <property type="entry name" value="KH-I_NOVA_rpt1"/>
    <property type="match status" value="1"/>
</dbReference>
<evidence type="ECO:0000256" key="7">
    <source>
        <dbReference type="PROSITE-ProRule" id="PRU00117"/>
    </source>
</evidence>
<dbReference type="InterPro" id="IPR036612">
    <property type="entry name" value="KH_dom_type_1_sf"/>
</dbReference>
<evidence type="ECO:0000256" key="2">
    <source>
        <dbReference type="ARBA" id="ARBA00022664"/>
    </source>
</evidence>
<evidence type="ECO:0000256" key="6">
    <source>
        <dbReference type="ARBA" id="ARBA00023242"/>
    </source>
</evidence>
<keyword evidence="10" id="KW-1185">Reference proteome</keyword>
<gene>
    <name evidence="11" type="primary">LOC106809135</name>
</gene>
<keyword evidence="6" id="KW-0539">Nucleus</keyword>
<feature type="domain" description="K Homology" evidence="9">
    <location>
        <begin position="142"/>
        <end position="214"/>
    </location>
</feature>
<keyword evidence="4 7" id="KW-0694">RNA-binding</keyword>
<evidence type="ECO:0000313" key="10">
    <source>
        <dbReference type="Proteomes" id="UP000695022"/>
    </source>
</evidence>
<keyword evidence="3" id="KW-0677">Repeat</keyword>
<evidence type="ECO:0000313" key="11">
    <source>
        <dbReference type="RefSeq" id="XP_014667595.1"/>
    </source>
</evidence>
<dbReference type="InterPro" id="IPR047275">
    <property type="entry name" value="KH-I_NOVA_rpt1"/>
</dbReference>
<feature type="compositionally biased region" description="Low complexity" evidence="8">
    <location>
        <begin position="241"/>
        <end position="261"/>
    </location>
</feature>
<dbReference type="SMART" id="SM00322">
    <property type="entry name" value="KH"/>
    <property type="match status" value="3"/>
</dbReference>